<keyword evidence="1" id="KW-0234">DNA repair</keyword>
<comment type="caution">
    <text evidence="4">The sequence shown here is derived from an EMBL/GenBank/DDBJ whole genome shotgun (WGS) entry which is preliminary data.</text>
</comment>
<comment type="catalytic activity">
    <reaction evidence="1">
        <text>ATP + H2O = ADP + phosphate + H(+)</text>
        <dbReference type="Rhea" id="RHEA:13065"/>
        <dbReference type="ChEBI" id="CHEBI:15377"/>
        <dbReference type="ChEBI" id="CHEBI:15378"/>
        <dbReference type="ChEBI" id="CHEBI:30616"/>
        <dbReference type="ChEBI" id="CHEBI:43474"/>
        <dbReference type="ChEBI" id="CHEBI:456216"/>
        <dbReference type="EC" id="5.6.2.3"/>
    </reaction>
</comment>
<proteinExistence type="inferred from homology"/>
<gene>
    <name evidence="4" type="ORF">APLA_LOCUS897</name>
</gene>
<evidence type="ECO:0000256" key="1">
    <source>
        <dbReference type="RuleBase" id="RU363044"/>
    </source>
</evidence>
<comment type="cofactor">
    <cofactor evidence="1">
        <name>Mg(2+)</name>
        <dbReference type="ChEBI" id="CHEBI:18420"/>
    </cofactor>
</comment>
<keyword evidence="1" id="KW-0233">DNA recombination</keyword>
<feature type="domain" description="DNA helicase Pif1-like DEAD-box helicase" evidence="2">
    <location>
        <begin position="952"/>
        <end position="1048"/>
    </location>
</feature>
<dbReference type="PANTHER" id="PTHR10492">
    <property type="match status" value="1"/>
</dbReference>
<dbReference type="Pfam" id="PF14214">
    <property type="entry name" value="Helitron_like_N"/>
    <property type="match status" value="1"/>
</dbReference>
<dbReference type="GO" id="GO:0016787">
    <property type="term" value="F:hydrolase activity"/>
    <property type="evidence" value="ECO:0007669"/>
    <property type="project" value="UniProtKB-KW"/>
</dbReference>
<dbReference type="SUPFAM" id="SSF52540">
    <property type="entry name" value="P-loop containing nucleoside triphosphate hydrolases"/>
    <property type="match status" value="1"/>
</dbReference>
<name>A0A8S0YUT5_ARCPL</name>
<dbReference type="Gene3D" id="3.40.50.300">
    <property type="entry name" value="P-loop containing nucleotide triphosphate hydrolases"/>
    <property type="match status" value="1"/>
</dbReference>
<keyword evidence="1" id="KW-0347">Helicase</keyword>
<dbReference type="Proteomes" id="UP000494106">
    <property type="component" value="Unassembled WGS sequence"/>
</dbReference>
<dbReference type="InterPro" id="IPR027417">
    <property type="entry name" value="P-loop_NTPase"/>
</dbReference>
<evidence type="ECO:0000313" key="4">
    <source>
        <dbReference type="EMBL" id="CAB3222177.1"/>
    </source>
</evidence>
<dbReference type="Pfam" id="PF05970">
    <property type="entry name" value="PIF1"/>
    <property type="match status" value="1"/>
</dbReference>
<dbReference type="GO" id="GO:0006281">
    <property type="term" value="P:DNA repair"/>
    <property type="evidence" value="ECO:0007669"/>
    <property type="project" value="UniProtKB-KW"/>
</dbReference>
<evidence type="ECO:0000259" key="3">
    <source>
        <dbReference type="Pfam" id="PF14214"/>
    </source>
</evidence>
<dbReference type="GO" id="GO:0005524">
    <property type="term" value="F:ATP binding"/>
    <property type="evidence" value="ECO:0007669"/>
    <property type="project" value="UniProtKB-KW"/>
</dbReference>
<dbReference type="PANTHER" id="PTHR10492:SF57">
    <property type="entry name" value="ATP-DEPENDENT DNA HELICASE"/>
    <property type="match status" value="1"/>
</dbReference>
<dbReference type="GO" id="GO:0006310">
    <property type="term" value="P:DNA recombination"/>
    <property type="evidence" value="ECO:0007669"/>
    <property type="project" value="UniProtKB-KW"/>
</dbReference>
<evidence type="ECO:0000313" key="5">
    <source>
        <dbReference type="Proteomes" id="UP000494106"/>
    </source>
</evidence>
<dbReference type="AlphaFoldDB" id="A0A8S0YUT5"/>
<dbReference type="EC" id="5.6.2.3" evidence="1"/>
<keyword evidence="1" id="KW-0227">DNA damage</keyword>
<reference evidence="4 5" key="1">
    <citation type="submission" date="2020-04" db="EMBL/GenBank/DDBJ databases">
        <authorList>
            <person name="Wallbank WR R."/>
            <person name="Pardo Diaz C."/>
            <person name="Kozak K."/>
            <person name="Martin S."/>
            <person name="Jiggins C."/>
            <person name="Moest M."/>
            <person name="Warren A I."/>
            <person name="Byers J.R.P. K."/>
            <person name="Montejo-Kovacevich G."/>
            <person name="Yen C E."/>
        </authorList>
    </citation>
    <scope>NUCLEOTIDE SEQUENCE [LARGE SCALE GENOMIC DNA]</scope>
</reference>
<dbReference type="InterPro" id="IPR025476">
    <property type="entry name" value="Helitron_helicase-like"/>
</dbReference>
<dbReference type="GO" id="GO:0043139">
    <property type="term" value="F:5'-3' DNA helicase activity"/>
    <property type="evidence" value="ECO:0007669"/>
    <property type="project" value="UniProtKB-EC"/>
</dbReference>
<dbReference type="OrthoDB" id="1728974at2759"/>
<feature type="domain" description="Helitron helicase-like" evidence="3">
    <location>
        <begin position="334"/>
        <end position="478"/>
    </location>
</feature>
<accession>A0A8S0YUT5</accession>
<sequence>MPRGRRARHASQQQVYSQNLSEERQNIIRANARLRQRVSTRRSLASYNRLAFQYDPTANYNDDENLDIGPMTTICRYCNALKFKRETAGLCCASGKVKLDPLLTPPQPLKSLFDGSDPDSSHFLQHILEYNNCFRMTSFGANIIREGGFMPTCKIQGQIYHLHGSMVPTPDEPHQFLQIYFISSMVDQLNVRCNILGTQQLKRRIIEQLQAFFHANNAVVNMFKTALERMPSDTHKFVIRADCTPTGEHVRRFNAPTVNDVAAIIVGDTTKSRDIVVQRRSNIMHRVNETHRLYDALQYPIIYWQGQDGYDITLKMVDPITGVSTNKNLSAMNYYAYRMMIRTHEENVILKCRRLFQQFAVDMYVKVETERLAFIRFNQAKLRSEDYIHLRDAIHSDGDVQNIGRLMILPSSYIGSPRHMHEYAQDAMTYVRNYGIPDLFITFTCNPKWTEIERELEPGQKPQDRHDIIARVFQQKLKKRGLPHAHILIWLLNKLHSNEVDDIISAEIPDPVTDPHLHDIVTTQMVHGPCGALNPLSPCMADGKCTKRYPRPLVAETVTGNDGYPVYRRRSKEDNGRTIKVKVQNQEIEIGNEFIVPYCPLLSRIFETHANVESCHSAKSIKYLCKYVTKGSDMAVFGIASENANDEISNFQMGRYVSTNEALWRLLSFQIHERYPTVVHLAVHLENGQRVYFTEANAAQRAERPPSTTLTSFFAMCEADPFAATLMYVEMPKYYTWNQSTKKFQRRKQGTPVPDWPQVFSTDALGRMYTVHPRNDECFYLRLLLVNVRGPKSFAYLKTVNGHQCQTYREACQLLGLLENDSHWDLTLADSVVSSNAYQIRTLFAIIITTCFPSQPIQLWNKYKDDICEDILHRLRIQTNNPDIQITDEIYNEGLILIEDQCLTIANKLLIEVGMIAPNRSMHDAFNQELNRELQYNVDTLQEFVRNNVPLLNEQQKQVYETLMQAVDNNTGGLFFLDAPGGTGKTFVISLILATIRSRCDIALALASSGIAATLLDGGRTAHSALKLPLNLNTIDTPTCNISRSSAQWHIRNHLKHLTSH</sequence>
<keyword evidence="5" id="KW-1185">Reference proteome</keyword>
<dbReference type="GO" id="GO:0000723">
    <property type="term" value="P:telomere maintenance"/>
    <property type="evidence" value="ECO:0007669"/>
    <property type="project" value="InterPro"/>
</dbReference>
<keyword evidence="1" id="KW-0378">Hydrolase</keyword>
<organism evidence="4 5">
    <name type="scientific">Arctia plantaginis</name>
    <name type="common">Wood tiger moth</name>
    <name type="synonym">Phalaena plantaginis</name>
    <dbReference type="NCBI Taxonomy" id="874455"/>
    <lineage>
        <taxon>Eukaryota</taxon>
        <taxon>Metazoa</taxon>
        <taxon>Ecdysozoa</taxon>
        <taxon>Arthropoda</taxon>
        <taxon>Hexapoda</taxon>
        <taxon>Insecta</taxon>
        <taxon>Pterygota</taxon>
        <taxon>Neoptera</taxon>
        <taxon>Endopterygota</taxon>
        <taxon>Lepidoptera</taxon>
        <taxon>Glossata</taxon>
        <taxon>Ditrysia</taxon>
        <taxon>Noctuoidea</taxon>
        <taxon>Erebidae</taxon>
        <taxon>Arctiinae</taxon>
        <taxon>Arctia</taxon>
    </lineage>
</organism>
<comment type="similarity">
    <text evidence="1">Belongs to the helicase family.</text>
</comment>
<keyword evidence="1" id="KW-0547">Nucleotide-binding</keyword>
<keyword evidence="1" id="KW-0067">ATP-binding</keyword>
<dbReference type="InterPro" id="IPR010285">
    <property type="entry name" value="DNA_helicase_pif1-like_DEAD"/>
</dbReference>
<evidence type="ECO:0000259" key="2">
    <source>
        <dbReference type="Pfam" id="PF05970"/>
    </source>
</evidence>
<dbReference type="EMBL" id="CADEBC010000083">
    <property type="protein sequence ID" value="CAB3222177.1"/>
    <property type="molecule type" value="Genomic_DNA"/>
</dbReference>
<protein>
    <recommendedName>
        <fullName evidence="1">ATP-dependent DNA helicase</fullName>
        <ecNumber evidence="1">5.6.2.3</ecNumber>
    </recommendedName>
</protein>